<proteinExistence type="predicted"/>
<dbReference type="EMBL" id="AMCI01006159">
    <property type="protein sequence ID" value="EJW94816.1"/>
    <property type="molecule type" value="Genomic_DNA"/>
</dbReference>
<evidence type="ECO:0000313" key="2">
    <source>
        <dbReference type="EMBL" id="EJW94816.1"/>
    </source>
</evidence>
<organism evidence="2">
    <name type="scientific">gut metagenome</name>
    <dbReference type="NCBI Taxonomy" id="749906"/>
    <lineage>
        <taxon>unclassified sequences</taxon>
        <taxon>metagenomes</taxon>
        <taxon>organismal metagenomes</taxon>
    </lineage>
</organism>
<protein>
    <submittedName>
        <fullName evidence="2">Uncharacterized protein</fullName>
    </submittedName>
</protein>
<reference evidence="2" key="1">
    <citation type="journal article" date="2012" name="PLoS ONE">
        <title>Gene sets for utilization of primary and secondary nutrition supplies in the distal gut of endangered iberian lynx.</title>
        <authorList>
            <person name="Alcaide M."/>
            <person name="Messina E."/>
            <person name="Richter M."/>
            <person name="Bargiela R."/>
            <person name="Peplies J."/>
            <person name="Huws S.A."/>
            <person name="Newbold C.J."/>
            <person name="Golyshin P.N."/>
            <person name="Simon M.A."/>
            <person name="Lopez G."/>
            <person name="Yakimov M.M."/>
            <person name="Ferrer M."/>
        </authorList>
    </citation>
    <scope>NUCLEOTIDE SEQUENCE</scope>
</reference>
<gene>
    <name evidence="2" type="ORF">EVA_17079</name>
</gene>
<evidence type="ECO:0000256" key="1">
    <source>
        <dbReference type="SAM" id="MobiDB-lite"/>
    </source>
</evidence>
<comment type="caution">
    <text evidence="2">The sequence shown here is derived from an EMBL/GenBank/DDBJ whole genome shotgun (WGS) entry which is preliminary data.</text>
</comment>
<feature type="region of interest" description="Disordered" evidence="1">
    <location>
        <begin position="1"/>
        <end position="23"/>
    </location>
</feature>
<name>J9FIS4_9ZZZZ</name>
<feature type="compositionally biased region" description="Polar residues" evidence="1">
    <location>
        <begin position="1"/>
        <end position="13"/>
    </location>
</feature>
<accession>J9FIS4</accession>
<sequence>MPSPSAFSMATATPSPPNGWRSRTVAATWCRIHPRSP</sequence>
<dbReference type="AlphaFoldDB" id="J9FIS4"/>